<feature type="compositionally biased region" description="Basic and acidic residues" evidence="1">
    <location>
        <begin position="47"/>
        <end position="74"/>
    </location>
</feature>
<gene>
    <name evidence="2" type="ORF">D7322_24805</name>
</gene>
<sequence length="88" mass="9516">MKKIINKIGKALGLVLAAPIKLPGKVLAILKYLAIGLGIMEAVIDEEPPKREGEKGDIAPKDQESPQKKTEQDVNRTSPAEKGAERET</sequence>
<feature type="region of interest" description="Disordered" evidence="1">
    <location>
        <begin position="44"/>
        <end position="88"/>
    </location>
</feature>
<dbReference type="RefSeq" id="WP_121126873.1">
    <property type="nucleotide sequence ID" value="NZ_RBWS01000025.1"/>
</dbReference>
<dbReference type="EMBL" id="RBWS01000025">
    <property type="protein sequence ID" value="RKO68832.1"/>
    <property type="molecule type" value="Genomic_DNA"/>
</dbReference>
<name>A0A420VR67_9SPHI</name>
<protein>
    <submittedName>
        <fullName evidence="2">Uncharacterized protein</fullName>
    </submittedName>
</protein>
<evidence type="ECO:0000256" key="1">
    <source>
        <dbReference type="SAM" id="MobiDB-lite"/>
    </source>
</evidence>
<accession>A0A420VR67</accession>
<keyword evidence="3" id="KW-1185">Reference proteome</keyword>
<evidence type="ECO:0000313" key="2">
    <source>
        <dbReference type="EMBL" id="RKO68832.1"/>
    </source>
</evidence>
<organism evidence="2 3">
    <name type="scientific">Sphingobacterium puteale</name>
    <dbReference type="NCBI Taxonomy" id="2420510"/>
    <lineage>
        <taxon>Bacteria</taxon>
        <taxon>Pseudomonadati</taxon>
        <taxon>Bacteroidota</taxon>
        <taxon>Sphingobacteriia</taxon>
        <taxon>Sphingobacteriales</taxon>
        <taxon>Sphingobacteriaceae</taxon>
        <taxon>Sphingobacterium</taxon>
    </lineage>
</organism>
<evidence type="ECO:0000313" key="3">
    <source>
        <dbReference type="Proteomes" id="UP000282423"/>
    </source>
</evidence>
<dbReference type="AlphaFoldDB" id="A0A420VR67"/>
<proteinExistence type="predicted"/>
<dbReference type="OrthoDB" id="713836at2"/>
<dbReference type="Proteomes" id="UP000282423">
    <property type="component" value="Unassembled WGS sequence"/>
</dbReference>
<comment type="caution">
    <text evidence="2">The sequence shown here is derived from an EMBL/GenBank/DDBJ whole genome shotgun (WGS) entry which is preliminary data.</text>
</comment>
<reference evidence="2 3" key="1">
    <citation type="submission" date="2018-10" db="EMBL/GenBank/DDBJ databases">
        <title>Sphingobacterium sp. M05W1-28.</title>
        <authorList>
            <person name="Cai H."/>
        </authorList>
    </citation>
    <scope>NUCLEOTIDE SEQUENCE [LARGE SCALE GENOMIC DNA]</scope>
    <source>
        <strain evidence="2 3">M05W1-28</strain>
    </source>
</reference>